<name>A0A6C0DQ91_9ZZZZ</name>
<dbReference type="EMBL" id="MN739659">
    <property type="protein sequence ID" value="QHT18723.1"/>
    <property type="molecule type" value="Genomic_DNA"/>
</dbReference>
<feature type="region of interest" description="Disordered" evidence="1">
    <location>
        <begin position="1"/>
        <end position="29"/>
    </location>
</feature>
<evidence type="ECO:0000313" key="2">
    <source>
        <dbReference type="EMBL" id="QHT18723.1"/>
    </source>
</evidence>
<protein>
    <submittedName>
        <fullName evidence="2">Uncharacterized protein</fullName>
    </submittedName>
</protein>
<sequence>MANFMNSSNRAGFVSSATTNQNQGGGEKKAGFPYIVGRTQWTNIALQTNNNGNGVCNCSLKTLRFTANPNVRQSRPVYLRPQSYPGMF</sequence>
<accession>A0A6C0DQ91</accession>
<proteinExistence type="predicted"/>
<organism evidence="2">
    <name type="scientific">viral metagenome</name>
    <dbReference type="NCBI Taxonomy" id="1070528"/>
    <lineage>
        <taxon>unclassified sequences</taxon>
        <taxon>metagenomes</taxon>
        <taxon>organismal metagenomes</taxon>
    </lineage>
</organism>
<evidence type="ECO:0000256" key="1">
    <source>
        <dbReference type="SAM" id="MobiDB-lite"/>
    </source>
</evidence>
<reference evidence="2" key="1">
    <citation type="journal article" date="2020" name="Nature">
        <title>Giant virus diversity and host interactions through global metagenomics.</title>
        <authorList>
            <person name="Schulz F."/>
            <person name="Roux S."/>
            <person name="Paez-Espino D."/>
            <person name="Jungbluth S."/>
            <person name="Walsh D.A."/>
            <person name="Denef V.J."/>
            <person name="McMahon K.D."/>
            <person name="Konstantinidis K.T."/>
            <person name="Eloe-Fadrosh E.A."/>
            <person name="Kyrpides N.C."/>
            <person name="Woyke T."/>
        </authorList>
    </citation>
    <scope>NUCLEOTIDE SEQUENCE</scope>
    <source>
        <strain evidence="2">GVMAG-M-3300023174-49</strain>
    </source>
</reference>
<dbReference type="AlphaFoldDB" id="A0A6C0DQ91"/>
<feature type="compositionally biased region" description="Polar residues" evidence="1">
    <location>
        <begin position="1"/>
        <end position="22"/>
    </location>
</feature>